<organism evidence="1 2">
    <name type="scientific">Nannocystis radixulma</name>
    <dbReference type="NCBI Taxonomy" id="2995305"/>
    <lineage>
        <taxon>Bacteria</taxon>
        <taxon>Pseudomonadati</taxon>
        <taxon>Myxococcota</taxon>
        <taxon>Polyangia</taxon>
        <taxon>Nannocystales</taxon>
        <taxon>Nannocystaceae</taxon>
        <taxon>Nannocystis</taxon>
    </lineage>
</organism>
<dbReference type="SUPFAM" id="SSF54862">
    <property type="entry name" value="4Fe-4S ferredoxins"/>
    <property type="match status" value="1"/>
</dbReference>
<dbReference type="Pfam" id="PF13370">
    <property type="entry name" value="Fer4_13"/>
    <property type="match status" value="1"/>
</dbReference>
<evidence type="ECO:0000313" key="1">
    <source>
        <dbReference type="EMBL" id="MDC0668413.1"/>
    </source>
</evidence>
<sequence length="87" mass="9368">MPRVQPGGESRAQLRLVVDLNRCQAYAQCCFLAPEVFELHGEEALWYDPAPKASQRAAVLRAAAACPVQAIKVETEPTGDDGAETSP</sequence>
<gene>
    <name evidence="1" type="ORF">POL58_11725</name>
</gene>
<dbReference type="RefSeq" id="WP_267686985.1">
    <property type="nucleotide sequence ID" value="NZ_JAQNDN010000004.1"/>
</dbReference>
<accession>A0ABT5B2S8</accession>
<dbReference type="Proteomes" id="UP001217838">
    <property type="component" value="Unassembled WGS sequence"/>
</dbReference>
<reference evidence="1 2" key="1">
    <citation type="submission" date="2022-11" db="EMBL/GenBank/DDBJ databases">
        <title>Minimal conservation of predation-associated metabolite biosynthetic gene clusters underscores biosynthetic potential of Myxococcota including descriptions for ten novel species: Archangium lansinium sp. nov., Myxococcus landrumus sp. nov., Nannocystis bai.</title>
        <authorList>
            <person name="Ahearne A."/>
            <person name="Stevens C."/>
            <person name="Dowd S."/>
        </authorList>
    </citation>
    <scope>NUCLEOTIDE SEQUENCE [LARGE SCALE GENOMIC DNA]</scope>
    <source>
        <strain evidence="1 2">NCELM</strain>
    </source>
</reference>
<keyword evidence="2" id="KW-1185">Reference proteome</keyword>
<proteinExistence type="predicted"/>
<comment type="caution">
    <text evidence="1">The sequence shown here is derived from an EMBL/GenBank/DDBJ whole genome shotgun (WGS) entry which is preliminary data.</text>
</comment>
<protein>
    <submittedName>
        <fullName evidence="1">Ferredoxin</fullName>
    </submittedName>
</protein>
<dbReference type="EMBL" id="JAQNDN010000004">
    <property type="protein sequence ID" value="MDC0668413.1"/>
    <property type="molecule type" value="Genomic_DNA"/>
</dbReference>
<name>A0ABT5B2S8_9BACT</name>
<dbReference type="Gene3D" id="3.30.70.20">
    <property type="match status" value="1"/>
</dbReference>
<evidence type="ECO:0000313" key="2">
    <source>
        <dbReference type="Proteomes" id="UP001217838"/>
    </source>
</evidence>